<sequence>MSPFAVPARAAEAADAEALVVASQATVEAFTKDNGITGFVAALGLAREY</sequence>
<evidence type="ECO:0008006" key="3">
    <source>
        <dbReference type="Google" id="ProtNLM"/>
    </source>
</evidence>
<reference evidence="1 2" key="1">
    <citation type="submission" date="2024-03" db="EMBL/GenBank/DDBJ databases">
        <title>Novel species of the genus Variovorax.</title>
        <authorList>
            <person name="Liu Q."/>
            <person name="Xin Y.-H."/>
        </authorList>
    </citation>
    <scope>NUCLEOTIDE SEQUENCE [LARGE SCALE GENOMIC DNA]</scope>
    <source>
        <strain evidence="1 2">KACC 18900</strain>
    </source>
</reference>
<gene>
    <name evidence="1" type="ORF">WKW82_37900</name>
</gene>
<accession>A0ABU8WY29</accession>
<dbReference type="Proteomes" id="UP001385892">
    <property type="component" value="Unassembled WGS sequence"/>
</dbReference>
<proteinExistence type="predicted"/>
<protein>
    <recommendedName>
        <fullName evidence="3">GNAT family N-acetyltransferase</fullName>
    </recommendedName>
</protein>
<organism evidence="1 2">
    <name type="scientific">Variovorax rhizosphaerae</name>
    <dbReference type="NCBI Taxonomy" id="1836200"/>
    <lineage>
        <taxon>Bacteria</taxon>
        <taxon>Pseudomonadati</taxon>
        <taxon>Pseudomonadota</taxon>
        <taxon>Betaproteobacteria</taxon>
        <taxon>Burkholderiales</taxon>
        <taxon>Comamonadaceae</taxon>
        <taxon>Variovorax</taxon>
    </lineage>
</organism>
<keyword evidence="2" id="KW-1185">Reference proteome</keyword>
<comment type="caution">
    <text evidence="1">The sequence shown here is derived from an EMBL/GenBank/DDBJ whole genome shotgun (WGS) entry which is preliminary data.</text>
</comment>
<name>A0ABU8WY29_9BURK</name>
<dbReference type="RefSeq" id="WP_340348393.1">
    <property type="nucleotide sequence ID" value="NZ_JBBKZT010000041.1"/>
</dbReference>
<evidence type="ECO:0000313" key="1">
    <source>
        <dbReference type="EMBL" id="MEJ8852446.1"/>
    </source>
</evidence>
<evidence type="ECO:0000313" key="2">
    <source>
        <dbReference type="Proteomes" id="UP001385892"/>
    </source>
</evidence>
<dbReference type="EMBL" id="JBBKZT010000041">
    <property type="protein sequence ID" value="MEJ8852446.1"/>
    <property type="molecule type" value="Genomic_DNA"/>
</dbReference>